<dbReference type="GeneID" id="129336631"/>
<dbReference type="InterPro" id="IPR000873">
    <property type="entry name" value="AMP-dep_synth/lig_dom"/>
</dbReference>
<dbReference type="PANTHER" id="PTHR44394:SF1">
    <property type="entry name" value="BETA-ALANINE-ACTIVATING ENZYME"/>
    <property type="match status" value="1"/>
</dbReference>
<sequence>MTLQEIFQTAANLYAEKRAVCFDECNDKIPASYTYKTVTTLAAELTDFLRKKCYLTESFVIGLYCSPGVDLPSWIIGILQVPAAYSPIDPDALPTLSAYVMKKCNFQYVLVENDKLDKFKVTFGHLFCHNFLEIQNIGLVLFQRNSSNIDVNLLADHESVKNERPAVASWCDTNILDWNETKQSKELLDVRETSSLAYVMHTSGTTGIPKIVRVPHRCIVPNILHLRDLFQITPDDVVFMASPLTFDPSVVELFVTLASGASLLIVPHLTKMMPQELSEALFQRHKVSVLQATPTLLRRFGAQRIKSTVLSASTSLRVLALGGEAFPGLNVLRSWKGKGNKTHVFNIYGITEVSCWATCYRIPEALFSSDHRFDSCVPLGTPLSGTRVEVKDSSGSAILEGEGQVFIGGEERVCFLNDEVILPAGTMRATGDFVRVKEGEMFFLGRKDNQIKRHGKRLNIEYVQQLAEGHGQVEACAVVWSQQEKLLLFVVPKGSFRGDLFRELQERLPSCAVPDELLPIDTLPLTSHGKIDVPELNKIYISHLNSRKSEGKLNKKEELWERLQWFWKSILNLPEESSSISKDSLFLNSGGDSLKSVHLHDEIENMVGKAIPGLLEVILSRSIDEVYNHVLKTAFPRKDKKLSCISSMKRKRRDCSREEPGMKYVEPKAGGSQKSGLDTVGFVAVSRGNRLLFTDECLKNQHNTAIQLGELIPSSPAVSEDRGNKILKHNETIASSANTTEDDSVQQIHLQENPERTAEKLTLHVRWKSDLGKCVDASPLVVIPVNDELPASVYIGSHSHVIQAVDLYSGKLKWERDLEDRIESSACVSACGNFIIVGCYNGLVYVLRNSNGEIHWTFATEDAVKSSAVVDPSTGLLFIGSHDQHVYALDIYKEECVWKLHSEAGAVFSSPHLNLLPHHLYIATLGGLLLAVNPVMGNTIWKYVCGKPVFSSPHCNKDYVCVGCVNGDLYCFSHFGQKVWQFSTNGPIFSSPCISSFVREVFFGSHDHFTYCCNMEGNLMWKFEATSTVYATPFVFHSHDLEDKALLAVISTDGRIWILNAKTGVVEGSGKLPGEVFSSPVVWGTKLVVGCRNNYVYCFDLCLSKNKTA</sequence>
<keyword evidence="4" id="KW-0436">Ligase</keyword>
<name>A0AA97JZE7_EUBMA</name>
<dbReference type="InterPro" id="IPR045851">
    <property type="entry name" value="AMP-bd_C_sf"/>
</dbReference>
<dbReference type="AlphaFoldDB" id="A0AA97JZE7"/>
<evidence type="ECO:0000313" key="13">
    <source>
        <dbReference type="RefSeq" id="XP_054845846.1"/>
    </source>
</evidence>
<dbReference type="SMART" id="SM00564">
    <property type="entry name" value="PQQ"/>
    <property type="match status" value="6"/>
</dbReference>
<evidence type="ECO:0000256" key="3">
    <source>
        <dbReference type="ARBA" id="ARBA00022553"/>
    </source>
</evidence>
<accession>A0AA97JZE7</accession>
<keyword evidence="8" id="KW-0443">Lipid metabolism</keyword>
<keyword evidence="3" id="KW-0597">Phosphoprotein</keyword>
<keyword evidence="2" id="KW-0596">Phosphopantetheine</keyword>
<dbReference type="Gene3D" id="2.40.10.480">
    <property type="match status" value="1"/>
</dbReference>
<organism evidence="12 13">
    <name type="scientific">Eublepharis macularius</name>
    <name type="common">Leopard gecko</name>
    <name type="synonym">Cyrtodactylus macularius</name>
    <dbReference type="NCBI Taxonomy" id="481883"/>
    <lineage>
        <taxon>Eukaryota</taxon>
        <taxon>Metazoa</taxon>
        <taxon>Chordata</taxon>
        <taxon>Craniata</taxon>
        <taxon>Vertebrata</taxon>
        <taxon>Euteleostomi</taxon>
        <taxon>Lepidosauria</taxon>
        <taxon>Squamata</taxon>
        <taxon>Bifurcata</taxon>
        <taxon>Gekkota</taxon>
        <taxon>Eublepharidae</taxon>
        <taxon>Eublepharinae</taxon>
        <taxon>Eublepharis</taxon>
    </lineage>
</organism>
<evidence type="ECO:0000256" key="7">
    <source>
        <dbReference type="ARBA" id="ARBA00022840"/>
    </source>
</evidence>
<feature type="domain" description="Carrier" evidence="11">
    <location>
        <begin position="557"/>
        <end position="634"/>
    </location>
</feature>
<dbReference type="GO" id="GO:0043041">
    <property type="term" value="P:amino acid activation for nonribosomal peptide biosynthetic process"/>
    <property type="evidence" value="ECO:0007669"/>
    <property type="project" value="TreeGrafter"/>
</dbReference>
<gene>
    <name evidence="13" type="primary">AASDH</name>
</gene>
<dbReference type="PROSITE" id="PS00455">
    <property type="entry name" value="AMP_BINDING"/>
    <property type="match status" value="1"/>
</dbReference>
<dbReference type="CTD" id="132949"/>
<dbReference type="FunFam" id="3.40.50.12780:FF:000027">
    <property type="entry name" value="AASDH isoform 4"/>
    <property type="match status" value="1"/>
</dbReference>
<dbReference type="GO" id="GO:0006631">
    <property type="term" value="P:fatty acid metabolic process"/>
    <property type="evidence" value="ECO:0007669"/>
    <property type="project" value="UniProtKB-KW"/>
</dbReference>
<dbReference type="InterPro" id="IPR009081">
    <property type="entry name" value="PP-bd_ACP"/>
</dbReference>
<dbReference type="RefSeq" id="XP_054845846.1">
    <property type="nucleotide sequence ID" value="XM_054989871.1"/>
</dbReference>
<evidence type="ECO:0000256" key="5">
    <source>
        <dbReference type="ARBA" id="ARBA00022741"/>
    </source>
</evidence>
<keyword evidence="5" id="KW-0547">Nucleotide-binding</keyword>
<dbReference type="GO" id="GO:0016874">
    <property type="term" value="F:ligase activity"/>
    <property type="evidence" value="ECO:0007669"/>
    <property type="project" value="UniProtKB-KW"/>
</dbReference>
<evidence type="ECO:0000256" key="4">
    <source>
        <dbReference type="ARBA" id="ARBA00022598"/>
    </source>
</evidence>
<dbReference type="Gene3D" id="2.130.10.10">
    <property type="entry name" value="YVTN repeat-like/Quinoprotein amine dehydrogenase"/>
    <property type="match status" value="2"/>
</dbReference>
<dbReference type="InterPro" id="IPR015943">
    <property type="entry name" value="WD40/YVTN_repeat-like_dom_sf"/>
</dbReference>
<evidence type="ECO:0000256" key="6">
    <source>
        <dbReference type="ARBA" id="ARBA00022832"/>
    </source>
</evidence>
<dbReference type="GO" id="GO:0005524">
    <property type="term" value="F:ATP binding"/>
    <property type="evidence" value="ECO:0007669"/>
    <property type="project" value="UniProtKB-KW"/>
</dbReference>
<dbReference type="Proteomes" id="UP001190640">
    <property type="component" value="Chromosome 10"/>
</dbReference>
<dbReference type="InterPro" id="IPR002372">
    <property type="entry name" value="PQQ_rpt_dom"/>
</dbReference>
<dbReference type="InterPro" id="IPR018391">
    <property type="entry name" value="PQQ_b-propeller_rpt"/>
</dbReference>
<dbReference type="InterPro" id="IPR025110">
    <property type="entry name" value="AMP-bd_C"/>
</dbReference>
<dbReference type="InterPro" id="IPR020845">
    <property type="entry name" value="AMP-binding_CS"/>
</dbReference>
<evidence type="ECO:0000256" key="9">
    <source>
        <dbReference type="ARBA" id="ARBA00068526"/>
    </source>
</evidence>
<evidence type="ECO:0000256" key="10">
    <source>
        <dbReference type="ARBA" id="ARBA00078906"/>
    </source>
</evidence>
<dbReference type="SUPFAM" id="SSF56801">
    <property type="entry name" value="Acetyl-CoA synthetase-like"/>
    <property type="match status" value="1"/>
</dbReference>
<dbReference type="Gene3D" id="3.30.300.30">
    <property type="match status" value="1"/>
</dbReference>
<proteinExistence type="inferred from homology"/>
<dbReference type="PROSITE" id="PS50075">
    <property type="entry name" value="CARRIER"/>
    <property type="match status" value="1"/>
</dbReference>
<dbReference type="InterPro" id="IPR042099">
    <property type="entry name" value="ANL_N_sf"/>
</dbReference>
<evidence type="ECO:0000256" key="8">
    <source>
        <dbReference type="ARBA" id="ARBA00023098"/>
    </source>
</evidence>
<dbReference type="Gene3D" id="3.40.50.12780">
    <property type="entry name" value="N-terminal domain of ligase-like"/>
    <property type="match status" value="1"/>
</dbReference>
<dbReference type="PANTHER" id="PTHR44394">
    <property type="entry name" value="BETA-ALANINE-ACTIVATING ENZYME"/>
    <property type="match status" value="1"/>
</dbReference>
<protein>
    <recommendedName>
        <fullName evidence="9">Beta-alanine-activating enzyme</fullName>
    </recommendedName>
    <alternativeName>
        <fullName evidence="10">Acyl-CoA synthetase family member 4</fullName>
    </alternativeName>
</protein>
<dbReference type="InterPro" id="IPR011047">
    <property type="entry name" value="Quinoprotein_ADH-like_sf"/>
</dbReference>
<dbReference type="Pfam" id="PF13570">
    <property type="entry name" value="Beta-prop_ACSF4"/>
    <property type="match status" value="1"/>
</dbReference>
<reference evidence="13" key="1">
    <citation type="submission" date="2025-08" db="UniProtKB">
        <authorList>
            <consortium name="RefSeq"/>
        </authorList>
    </citation>
    <scope>IDENTIFICATION</scope>
    <source>
        <tissue evidence="13">Blood</tissue>
    </source>
</reference>
<comment type="similarity">
    <text evidence="1">Belongs to the ATP-dependent AMP-binding enzyme family.</text>
</comment>
<dbReference type="InterPro" id="IPR048005">
    <property type="entry name" value="AASDH_AMP"/>
</dbReference>
<dbReference type="KEGG" id="emc:129336631"/>
<keyword evidence="6" id="KW-0276">Fatty acid metabolism</keyword>
<dbReference type="Pfam" id="PF00501">
    <property type="entry name" value="AMP-binding"/>
    <property type="match status" value="1"/>
</dbReference>
<evidence type="ECO:0000259" key="11">
    <source>
        <dbReference type="PROSITE" id="PS50075"/>
    </source>
</evidence>
<dbReference type="InterPro" id="IPR052091">
    <property type="entry name" value="Beta-ala_Activ/Resist"/>
</dbReference>
<evidence type="ECO:0000256" key="1">
    <source>
        <dbReference type="ARBA" id="ARBA00006432"/>
    </source>
</evidence>
<keyword evidence="7" id="KW-0067">ATP-binding</keyword>
<dbReference type="CDD" id="cd17654">
    <property type="entry name" value="A_NRPS_acs4"/>
    <property type="match status" value="1"/>
</dbReference>
<dbReference type="SUPFAM" id="SSF50998">
    <property type="entry name" value="Quinoprotein alcohol dehydrogenase-like"/>
    <property type="match status" value="1"/>
</dbReference>
<dbReference type="Pfam" id="PF13193">
    <property type="entry name" value="AMP-binding_C"/>
    <property type="match status" value="1"/>
</dbReference>
<evidence type="ECO:0000313" key="12">
    <source>
        <dbReference type="Proteomes" id="UP001190640"/>
    </source>
</evidence>
<keyword evidence="12" id="KW-1185">Reference proteome</keyword>
<evidence type="ECO:0000256" key="2">
    <source>
        <dbReference type="ARBA" id="ARBA00022450"/>
    </source>
</evidence>